<dbReference type="Gene3D" id="3.40.50.300">
    <property type="entry name" value="P-loop containing nucleotide triphosphate hydrolases"/>
    <property type="match status" value="2"/>
</dbReference>
<dbReference type="SUPFAM" id="SSF52540">
    <property type="entry name" value="P-loop containing nucleoside triphosphate hydrolases"/>
    <property type="match status" value="1"/>
</dbReference>
<organism evidence="3 4">
    <name type="scientific">Salinigranum rubrum</name>
    <dbReference type="NCBI Taxonomy" id="755307"/>
    <lineage>
        <taxon>Archaea</taxon>
        <taxon>Methanobacteriati</taxon>
        <taxon>Methanobacteriota</taxon>
        <taxon>Stenosarchaea group</taxon>
        <taxon>Halobacteria</taxon>
        <taxon>Halobacteriales</taxon>
        <taxon>Haloferacaceae</taxon>
        <taxon>Salinigranum</taxon>
    </lineage>
</organism>
<feature type="coiled-coil region" evidence="1">
    <location>
        <begin position="350"/>
        <end position="513"/>
    </location>
</feature>
<gene>
    <name evidence="3" type="ORF">C2R22_23825</name>
</gene>
<keyword evidence="4" id="KW-1185">Reference proteome</keyword>
<dbReference type="PANTHER" id="PTHR34707">
    <property type="entry name" value="VIMENTIN-TYPE INTERMEDIATE FILAMENT-ASSOCIATED COILED-COIL PROTEIN"/>
    <property type="match status" value="1"/>
</dbReference>
<protein>
    <submittedName>
        <fullName evidence="3">Chromosome segregation protein SMC</fullName>
    </submittedName>
</protein>
<accession>A0A2I8VRR3</accession>
<dbReference type="KEGG" id="srub:C2R22_23825"/>
<evidence type="ECO:0000313" key="4">
    <source>
        <dbReference type="Proteomes" id="UP000236584"/>
    </source>
</evidence>
<proteinExistence type="predicted"/>
<dbReference type="EMBL" id="CP026313">
    <property type="protein sequence ID" value="AUV84576.1"/>
    <property type="molecule type" value="Genomic_DNA"/>
</dbReference>
<dbReference type="RefSeq" id="WP_103428255.1">
    <property type="nucleotide sequence ID" value="NZ_CP026313.1"/>
</dbReference>
<keyword evidence="3" id="KW-0614">Plasmid</keyword>
<dbReference type="AlphaFoldDB" id="A0A2I8VRR3"/>
<keyword evidence="1" id="KW-0175">Coiled coil</keyword>
<dbReference type="OrthoDB" id="241568at2157"/>
<dbReference type="NCBIfam" id="NF045487">
    <property type="entry name" value="ASRP"/>
    <property type="match status" value="1"/>
</dbReference>
<dbReference type="GO" id="GO:0006302">
    <property type="term" value="P:double-strand break repair"/>
    <property type="evidence" value="ECO:0007669"/>
    <property type="project" value="InterPro"/>
</dbReference>
<dbReference type="Proteomes" id="UP000236584">
    <property type="component" value="Plasmid unnamed4"/>
</dbReference>
<evidence type="ECO:0000256" key="1">
    <source>
        <dbReference type="SAM" id="Coils"/>
    </source>
</evidence>
<dbReference type="GO" id="GO:0016887">
    <property type="term" value="F:ATP hydrolysis activity"/>
    <property type="evidence" value="ECO:0007669"/>
    <property type="project" value="InterPro"/>
</dbReference>
<dbReference type="Pfam" id="PF13175">
    <property type="entry name" value="AAA_15"/>
    <property type="match status" value="1"/>
</dbReference>
<evidence type="ECO:0000313" key="3">
    <source>
        <dbReference type="EMBL" id="AUV84576.1"/>
    </source>
</evidence>
<dbReference type="PANTHER" id="PTHR34707:SF1">
    <property type="entry name" value="VIMENTIN-TYPE INTERMEDIATE FILAMENT-ASSOCIATED COILED-COIL PROTEIN"/>
    <property type="match status" value="1"/>
</dbReference>
<feature type="coiled-coil region" evidence="1">
    <location>
        <begin position="136"/>
        <end position="292"/>
    </location>
</feature>
<name>A0A2I8VRR3_9EURY</name>
<feature type="domain" description="Endonuclease GajA/Old nuclease/RecF-like AAA" evidence="2">
    <location>
        <begin position="13"/>
        <end position="300"/>
    </location>
</feature>
<dbReference type="InterPro" id="IPR041685">
    <property type="entry name" value="AAA_GajA/Old/RecF-like"/>
</dbReference>
<dbReference type="GeneID" id="35595191"/>
<evidence type="ECO:0000259" key="2">
    <source>
        <dbReference type="Pfam" id="PF13175"/>
    </source>
</evidence>
<geneLocation type="plasmid" evidence="3">
    <name>unnamed4</name>
</geneLocation>
<dbReference type="InterPro" id="IPR027417">
    <property type="entry name" value="P-loop_NTPase"/>
</dbReference>
<dbReference type="GO" id="GO:0045098">
    <property type="term" value="C:type III intermediate filament"/>
    <property type="evidence" value="ECO:0007669"/>
    <property type="project" value="TreeGrafter"/>
</dbReference>
<sequence>MAGQKVTASPALIEVENIGGIDEASVEIEPGLTVLTGRNATNRTSFLQAIIAATGSKNASLKGDAESGTVELTINSETYTRELTRSEGHTTMRGEPYLDDPTLADLFAFLLETNDCRQAVANGEDLQEIIMRPVDTAEIESQIRQLESERKKIDGKLSDLDDMSSRLTKLNQDKKQKKDLIREKEEKLAEKENELADINKSVEKSRAENEELDAKMSELQNTRRELQSVKHDIRSEKESIDALQNDLEEQRAVFKETDPISESSVSSIEADIQRMRGQIEAIDQTVNELQSVIQFNNGFLDEGQPTAINDLQPEEETDDGAVTDELLADNTVKCWTCGTDVPTEQIESTLERLQSIRKEKIQERQSLKQNVQGLEKEKADLEEQQSEYQHLQQRIEQHERELEEREETLETLETRKEELVSNKSTLETEVEELQKADHDEILEVQEAVNRLEFELDTLTSELSRIEDEINSIEDQLDDRENLRSRRTEIETKLKDLRTRVQQLQSQATEEFNKHMESVLDLLDYDNLERIWIEQRQGTVQEGRQKVQQNQFTLHVVRSTDSGTIYQDTVDHLSESEREVTGLVFALAGYLAHEVYQTVPFMLLDSIEAIDANRISKLLDYLEGYADYLVVALLEEDAAELNSNHNTISSI</sequence>
<reference evidence="3 4" key="1">
    <citation type="submission" date="2018-01" db="EMBL/GenBank/DDBJ databases">
        <title>Complete genome sequence of Salinigranum rubrum GX10T, an extremely halophilic archaeon isolated from a marine solar saltern.</title>
        <authorList>
            <person name="Han S."/>
        </authorList>
    </citation>
    <scope>NUCLEOTIDE SEQUENCE [LARGE SCALE GENOMIC DNA]</scope>
    <source>
        <strain evidence="3 4">GX10</strain>
        <plasmid evidence="4">Plasmid unnamed4</plasmid>
    </source>
</reference>